<dbReference type="EMBL" id="MHLL01000064">
    <property type="protein sequence ID" value="OGZ07260.1"/>
    <property type="molecule type" value="Genomic_DNA"/>
</dbReference>
<dbReference type="InterPro" id="IPR029787">
    <property type="entry name" value="Nucleotide_cyclase"/>
</dbReference>
<comment type="caution">
    <text evidence="3">The sequence shown here is derived from an EMBL/GenBank/DDBJ whole genome shotgun (WGS) entry which is preliminary data.</text>
</comment>
<dbReference type="InterPro" id="IPR043128">
    <property type="entry name" value="Rev_trsase/Diguanyl_cyclase"/>
</dbReference>
<evidence type="ECO:0000313" key="3">
    <source>
        <dbReference type="EMBL" id="OGZ07260.1"/>
    </source>
</evidence>
<sequence>MLNRNEMLLRRMENAVIRRLRQQVRRLEAKCRELEKTQKSPHDAKTGALTSERFEELADRVIHGRHRRASEKKEPVALVMIDIDFLKPVNDTYGHAAGDEVLRVFSELTQGHLKREGDLVCRRGSGADEFLLLLCGANEMDVPEIVEKLRKKFEKTAFTFHDGTKKSARLHPSFSYGTAMCKGNKDTLSEMFARADREMYAEKKARKSSR</sequence>
<organism evidence="3 4">
    <name type="scientific">Candidatus Lloydbacteria bacterium RIFCSPHIGHO2_02_FULL_50_13</name>
    <dbReference type="NCBI Taxonomy" id="1798661"/>
    <lineage>
        <taxon>Bacteria</taxon>
        <taxon>Candidatus Lloydiibacteriota</taxon>
    </lineage>
</organism>
<accession>A0A1G2D2R7</accession>
<dbReference type="CDD" id="cd01949">
    <property type="entry name" value="GGDEF"/>
    <property type="match status" value="1"/>
</dbReference>
<dbReference type="SUPFAM" id="SSF55073">
    <property type="entry name" value="Nucleotide cyclase"/>
    <property type="match status" value="1"/>
</dbReference>
<proteinExistence type="predicted"/>
<protein>
    <recommendedName>
        <fullName evidence="2">GGDEF domain-containing protein</fullName>
    </recommendedName>
</protein>
<name>A0A1G2D2R7_9BACT</name>
<dbReference type="Pfam" id="PF00990">
    <property type="entry name" value="GGDEF"/>
    <property type="match status" value="1"/>
</dbReference>
<dbReference type="SMART" id="SM00267">
    <property type="entry name" value="GGDEF"/>
    <property type="match status" value="1"/>
</dbReference>
<dbReference type="InterPro" id="IPR050469">
    <property type="entry name" value="Diguanylate_Cyclase"/>
</dbReference>
<evidence type="ECO:0000256" key="1">
    <source>
        <dbReference type="SAM" id="Coils"/>
    </source>
</evidence>
<dbReference type="PANTHER" id="PTHR45138">
    <property type="entry name" value="REGULATORY COMPONENTS OF SENSORY TRANSDUCTION SYSTEM"/>
    <property type="match status" value="1"/>
</dbReference>
<evidence type="ECO:0000313" key="4">
    <source>
        <dbReference type="Proteomes" id="UP000177996"/>
    </source>
</evidence>
<dbReference type="Proteomes" id="UP000177996">
    <property type="component" value="Unassembled WGS sequence"/>
</dbReference>
<feature type="coiled-coil region" evidence="1">
    <location>
        <begin position="10"/>
        <end position="37"/>
    </location>
</feature>
<dbReference type="Gene3D" id="3.30.70.270">
    <property type="match status" value="1"/>
</dbReference>
<dbReference type="PANTHER" id="PTHR45138:SF9">
    <property type="entry name" value="DIGUANYLATE CYCLASE DGCM-RELATED"/>
    <property type="match status" value="1"/>
</dbReference>
<evidence type="ECO:0000259" key="2">
    <source>
        <dbReference type="PROSITE" id="PS50887"/>
    </source>
</evidence>
<reference evidence="3 4" key="1">
    <citation type="journal article" date="2016" name="Nat. Commun.">
        <title>Thousands of microbial genomes shed light on interconnected biogeochemical processes in an aquifer system.</title>
        <authorList>
            <person name="Anantharaman K."/>
            <person name="Brown C.T."/>
            <person name="Hug L.A."/>
            <person name="Sharon I."/>
            <person name="Castelle C.J."/>
            <person name="Probst A.J."/>
            <person name="Thomas B.C."/>
            <person name="Singh A."/>
            <person name="Wilkins M.J."/>
            <person name="Karaoz U."/>
            <person name="Brodie E.L."/>
            <person name="Williams K.H."/>
            <person name="Hubbard S.S."/>
            <person name="Banfield J.F."/>
        </authorList>
    </citation>
    <scope>NUCLEOTIDE SEQUENCE [LARGE SCALE GENOMIC DNA]</scope>
</reference>
<dbReference type="AlphaFoldDB" id="A0A1G2D2R7"/>
<feature type="domain" description="GGDEF" evidence="2">
    <location>
        <begin position="74"/>
        <end position="210"/>
    </location>
</feature>
<dbReference type="GO" id="GO:0052621">
    <property type="term" value="F:diguanylate cyclase activity"/>
    <property type="evidence" value="ECO:0007669"/>
    <property type="project" value="TreeGrafter"/>
</dbReference>
<dbReference type="InterPro" id="IPR000160">
    <property type="entry name" value="GGDEF_dom"/>
</dbReference>
<dbReference type="NCBIfam" id="TIGR00254">
    <property type="entry name" value="GGDEF"/>
    <property type="match status" value="1"/>
</dbReference>
<dbReference type="STRING" id="1798661.A3D65_01875"/>
<keyword evidence="1" id="KW-0175">Coiled coil</keyword>
<gene>
    <name evidence="3" type="ORF">A3D65_01875</name>
</gene>
<dbReference type="PROSITE" id="PS50887">
    <property type="entry name" value="GGDEF"/>
    <property type="match status" value="1"/>
</dbReference>